<dbReference type="GO" id="GO:0008757">
    <property type="term" value="F:S-adenosylmethionine-dependent methyltransferase activity"/>
    <property type="evidence" value="ECO:0007669"/>
    <property type="project" value="UniProtKB-ARBA"/>
</dbReference>
<dbReference type="GO" id="GO:0032259">
    <property type="term" value="P:methylation"/>
    <property type="evidence" value="ECO:0007669"/>
    <property type="project" value="UniProtKB-KW"/>
</dbReference>
<dbReference type="AlphaFoldDB" id="A0A0K9NQW5"/>
<keyword evidence="3" id="KW-0808">Transferase</keyword>
<evidence type="ECO:0000256" key="1">
    <source>
        <dbReference type="ARBA" id="ARBA00009725"/>
    </source>
</evidence>
<evidence type="ECO:0000313" key="5">
    <source>
        <dbReference type="Proteomes" id="UP000036987"/>
    </source>
</evidence>
<dbReference type="PANTHER" id="PTHR22809:SF8">
    <property type="entry name" value="TRNA N(3)-METHYLCYTIDINE METHYLTRANSFERASE"/>
    <property type="match status" value="1"/>
</dbReference>
<evidence type="ECO:0000256" key="3">
    <source>
        <dbReference type="ARBA" id="ARBA00022679"/>
    </source>
</evidence>
<organism evidence="4 5">
    <name type="scientific">Zostera marina</name>
    <name type="common">Eelgrass</name>
    <dbReference type="NCBI Taxonomy" id="29655"/>
    <lineage>
        <taxon>Eukaryota</taxon>
        <taxon>Viridiplantae</taxon>
        <taxon>Streptophyta</taxon>
        <taxon>Embryophyta</taxon>
        <taxon>Tracheophyta</taxon>
        <taxon>Spermatophyta</taxon>
        <taxon>Magnoliopsida</taxon>
        <taxon>Liliopsida</taxon>
        <taxon>Zosteraceae</taxon>
        <taxon>Zostera</taxon>
    </lineage>
</organism>
<keyword evidence="2" id="KW-0489">Methyltransferase</keyword>
<dbReference type="EMBL" id="LFYR01001823">
    <property type="protein sequence ID" value="KMZ59008.1"/>
    <property type="molecule type" value="Genomic_DNA"/>
</dbReference>
<dbReference type="PANTHER" id="PTHR22809">
    <property type="entry name" value="METHYLTRANSFERASE-RELATED"/>
    <property type="match status" value="1"/>
</dbReference>
<reference evidence="5" key="1">
    <citation type="journal article" date="2016" name="Nature">
        <title>The genome of the seagrass Zostera marina reveals angiosperm adaptation to the sea.</title>
        <authorList>
            <person name="Olsen J.L."/>
            <person name="Rouze P."/>
            <person name="Verhelst B."/>
            <person name="Lin Y.-C."/>
            <person name="Bayer T."/>
            <person name="Collen J."/>
            <person name="Dattolo E."/>
            <person name="De Paoli E."/>
            <person name="Dittami S."/>
            <person name="Maumus F."/>
            <person name="Michel G."/>
            <person name="Kersting A."/>
            <person name="Lauritano C."/>
            <person name="Lohaus R."/>
            <person name="Toepel M."/>
            <person name="Tonon T."/>
            <person name="Vanneste K."/>
            <person name="Amirebrahimi M."/>
            <person name="Brakel J."/>
            <person name="Bostroem C."/>
            <person name="Chovatia M."/>
            <person name="Grimwood J."/>
            <person name="Jenkins J.W."/>
            <person name="Jueterbock A."/>
            <person name="Mraz A."/>
            <person name="Stam W.T."/>
            <person name="Tice H."/>
            <person name="Bornberg-Bauer E."/>
            <person name="Green P.J."/>
            <person name="Pearson G.A."/>
            <person name="Procaccini G."/>
            <person name="Duarte C.M."/>
            <person name="Schmutz J."/>
            <person name="Reusch T.B.H."/>
            <person name="Van de Peer Y."/>
        </authorList>
    </citation>
    <scope>NUCLEOTIDE SEQUENCE [LARGE SCALE GENOMIC DNA]</scope>
    <source>
        <strain evidence="5">cv. Finnish</strain>
    </source>
</reference>
<comment type="similarity">
    <text evidence="1">Belongs to the methyltransferase superfamily. METL family.</text>
</comment>
<sequence>MLSAVSPKKMHIILQNIRTVLKPNGCVLFRDYCIGDFSKGKFADKNQMISENFYVRSDGTYAFYFSEDSLSQLFEECGFHASELSVYTKLIENRRRKVSMERRWIRAAFCISDNNLS</sequence>
<dbReference type="Proteomes" id="UP000036987">
    <property type="component" value="Unassembled WGS sequence"/>
</dbReference>
<dbReference type="InterPro" id="IPR026113">
    <property type="entry name" value="METTL2/6/8-like"/>
</dbReference>
<name>A0A0K9NQW5_ZOSMR</name>
<accession>A0A0K9NQW5</accession>
<dbReference type="InterPro" id="IPR029063">
    <property type="entry name" value="SAM-dependent_MTases_sf"/>
</dbReference>
<dbReference type="GO" id="GO:0008173">
    <property type="term" value="F:RNA methyltransferase activity"/>
    <property type="evidence" value="ECO:0007669"/>
    <property type="project" value="UniProtKB-ARBA"/>
</dbReference>
<dbReference type="Pfam" id="PF13489">
    <property type="entry name" value="Methyltransf_23"/>
    <property type="match status" value="1"/>
</dbReference>
<dbReference type="SUPFAM" id="SSF53335">
    <property type="entry name" value="S-adenosyl-L-methionine-dependent methyltransferases"/>
    <property type="match status" value="1"/>
</dbReference>
<dbReference type="Gene3D" id="3.40.50.150">
    <property type="entry name" value="Vaccinia Virus protein VP39"/>
    <property type="match status" value="1"/>
</dbReference>
<evidence type="ECO:0000256" key="2">
    <source>
        <dbReference type="ARBA" id="ARBA00022603"/>
    </source>
</evidence>
<dbReference type="STRING" id="29655.A0A0K9NQW5"/>
<dbReference type="OrthoDB" id="755250at2759"/>
<protein>
    <recommendedName>
        <fullName evidence="6">Methyltransferase-like protein</fullName>
    </recommendedName>
</protein>
<gene>
    <name evidence="4" type="ORF">ZOSMA_70G00220</name>
</gene>
<evidence type="ECO:0000313" key="4">
    <source>
        <dbReference type="EMBL" id="KMZ59008.1"/>
    </source>
</evidence>
<comment type="caution">
    <text evidence="4">The sequence shown here is derived from an EMBL/GenBank/DDBJ whole genome shotgun (WGS) entry which is preliminary data.</text>
</comment>
<keyword evidence="5" id="KW-1185">Reference proteome</keyword>
<evidence type="ECO:0008006" key="6">
    <source>
        <dbReference type="Google" id="ProtNLM"/>
    </source>
</evidence>
<proteinExistence type="inferred from homology"/>